<organism evidence="5 6">
    <name type="scientific">Sulfobacillus thermosulfidooxidans (strain DSM 9293 / VKM B-1269 / AT-1)</name>
    <dbReference type="NCBI Taxonomy" id="929705"/>
    <lineage>
        <taxon>Bacteria</taxon>
        <taxon>Bacillati</taxon>
        <taxon>Bacillota</taxon>
        <taxon>Clostridia</taxon>
        <taxon>Eubacteriales</taxon>
        <taxon>Clostridiales Family XVII. Incertae Sedis</taxon>
        <taxon>Sulfobacillus</taxon>
    </lineage>
</organism>
<dbReference type="SUPFAM" id="SSF51569">
    <property type="entry name" value="Aldolase"/>
    <property type="match status" value="1"/>
</dbReference>
<dbReference type="GO" id="GO:0004419">
    <property type="term" value="F:hydroxymethylglutaryl-CoA lyase activity"/>
    <property type="evidence" value="ECO:0007669"/>
    <property type="project" value="TreeGrafter"/>
</dbReference>
<evidence type="ECO:0000313" key="6">
    <source>
        <dbReference type="Proteomes" id="UP000192660"/>
    </source>
</evidence>
<evidence type="ECO:0000256" key="1">
    <source>
        <dbReference type="ARBA" id="ARBA00009405"/>
    </source>
</evidence>
<keyword evidence="6" id="KW-1185">Reference proteome</keyword>
<accession>A0A1W1W7T0</accession>
<dbReference type="PANTHER" id="PTHR42738:SF7">
    <property type="entry name" value="HYDROXYMETHYLGLUTARYL-COA LYASE"/>
    <property type="match status" value="1"/>
</dbReference>
<evidence type="ECO:0000256" key="2">
    <source>
        <dbReference type="ARBA" id="ARBA00022723"/>
    </source>
</evidence>
<dbReference type="GO" id="GO:0046872">
    <property type="term" value="F:metal ion binding"/>
    <property type="evidence" value="ECO:0007669"/>
    <property type="project" value="UniProtKB-KW"/>
</dbReference>
<dbReference type="AlphaFoldDB" id="A0A1W1W7T0"/>
<dbReference type="InterPro" id="IPR013785">
    <property type="entry name" value="Aldolase_TIM"/>
</dbReference>
<dbReference type="InterPro" id="IPR000891">
    <property type="entry name" value="PYR_CT"/>
</dbReference>
<sequence>MAWQWKEPEFVWFRDVSPRDGLQAEHVILNTEDKVRLVNQLAQAGVPRIEVTSFVSPKWLPQMADAEQVMTSIERKPGVVYSVLVPNPKGAERAIATKPDEMTVFVSASETHNQKNVHRSIHESLEGFHDICAMAKPHGITVSAVIVTAFGCPYEGIVPLSSVLELAERLQDLGISEIALGDTVGVANPKQVAQMVQAFQQKLPGIQLALHFHDTRGTALANLLAAVGSGASRFETALGGIGGSPFSPGAGGNLSTEDSVYCLTEMGISTGIHLQQLLSTTQFLVEKLGHDVPSKVFHAGGKMIPVNAKN</sequence>
<name>A0A1W1W7T0_SULTA</name>
<dbReference type="Gene3D" id="3.20.20.70">
    <property type="entry name" value="Aldolase class I"/>
    <property type="match status" value="1"/>
</dbReference>
<gene>
    <name evidence="5" type="ORF">SAMN00768000_0102</name>
</gene>
<dbReference type="NCBIfam" id="NF004283">
    <property type="entry name" value="PRK05692.1"/>
    <property type="match status" value="1"/>
</dbReference>
<dbReference type="GO" id="GO:0046951">
    <property type="term" value="P:ketone body biosynthetic process"/>
    <property type="evidence" value="ECO:0007669"/>
    <property type="project" value="TreeGrafter"/>
</dbReference>
<dbReference type="OrthoDB" id="9784013at2"/>
<evidence type="ECO:0000256" key="3">
    <source>
        <dbReference type="ARBA" id="ARBA00023239"/>
    </source>
</evidence>
<evidence type="ECO:0000259" key="4">
    <source>
        <dbReference type="PROSITE" id="PS50991"/>
    </source>
</evidence>
<reference evidence="6" key="1">
    <citation type="submission" date="2017-04" db="EMBL/GenBank/DDBJ databases">
        <authorList>
            <person name="Varghese N."/>
            <person name="Submissions S."/>
        </authorList>
    </citation>
    <scope>NUCLEOTIDE SEQUENCE [LARGE SCALE GENOMIC DNA]</scope>
    <source>
        <strain evidence="6">DSM 9293</strain>
    </source>
</reference>
<keyword evidence="2" id="KW-0479">Metal-binding</keyword>
<dbReference type="CDD" id="cd07938">
    <property type="entry name" value="DRE_TIM_HMGL"/>
    <property type="match status" value="1"/>
</dbReference>
<feature type="domain" description="Pyruvate carboxyltransferase" evidence="4">
    <location>
        <begin position="11"/>
        <end position="278"/>
    </location>
</feature>
<dbReference type="InterPro" id="IPR043594">
    <property type="entry name" value="HMGL"/>
</dbReference>
<dbReference type="PANTHER" id="PTHR42738">
    <property type="entry name" value="HYDROXYMETHYLGLUTARYL-COA LYASE"/>
    <property type="match status" value="1"/>
</dbReference>
<dbReference type="FunFam" id="3.20.20.70:FF:000071">
    <property type="entry name" value="Hydroxymethylglutaryl-CoA lyase"/>
    <property type="match status" value="1"/>
</dbReference>
<comment type="similarity">
    <text evidence="1">Belongs to the HMG-CoA lyase family.</text>
</comment>
<proteinExistence type="inferred from homology"/>
<dbReference type="RefSeq" id="WP_020374479.1">
    <property type="nucleotide sequence ID" value="NZ_FWWY01000001.1"/>
</dbReference>
<dbReference type="STRING" id="28034.BFX07_08370"/>
<dbReference type="GO" id="GO:0006552">
    <property type="term" value="P:L-leucine catabolic process"/>
    <property type="evidence" value="ECO:0007669"/>
    <property type="project" value="TreeGrafter"/>
</dbReference>
<protein>
    <submittedName>
        <fullName evidence="5">Hydroxymethylglutaryl-CoA lyase</fullName>
    </submittedName>
</protein>
<dbReference type="Pfam" id="PF00682">
    <property type="entry name" value="HMGL-like"/>
    <property type="match status" value="1"/>
</dbReference>
<dbReference type="PROSITE" id="PS50991">
    <property type="entry name" value="PYR_CT"/>
    <property type="match status" value="1"/>
</dbReference>
<evidence type="ECO:0000313" key="5">
    <source>
        <dbReference type="EMBL" id="SMC01813.1"/>
    </source>
</evidence>
<keyword evidence="3 5" id="KW-0456">Lyase</keyword>
<dbReference type="Proteomes" id="UP000192660">
    <property type="component" value="Unassembled WGS sequence"/>
</dbReference>
<dbReference type="EMBL" id="FWWY01000001">
    <property type="protein sequence ID" value="SMC01813.1"/>
    <property type="molecule type" value="Genomic_DNA"/>
</dbReference>